<feature type="region of interest" description="Disordered" evidence="1">
    <location>
        <begin position="1"/>
        <end position="118"/>
    </location>
</feature>
<dbReference type="RefSeq" id="WP_143757314.1">
    <property type="nucleotide sequence ID" value="NZ_FXAN01000034.1"/>
</dbReference>
<protein>
    <submittedName>
        <fullName evidence="2">Uncharacterized protein</fullName>
    </submittedName>
</protein>
<accession>A0A238H0I0</accession>
<evidence type="ECO:0000313" key="3">
    <source>
        <dbReference type="Proteomes" id="UP000198460"/>
    </source>
</evidence>
<feature type="region of interest" description="Disordered" evidence="1">
    <location>
        <begin position="450"/>
        <end position="537"/>
    </location>
</feature>
<evidence type="ECO:0000313" key="2">
    <source>
        <dbReference type="EMBL" id="SMF98744.1"/>
    </source>
</evidence>
<feature type="compositionally biased region" description="Polar residues" evidence="1">
    <location>
        <begin position="60"/>
        <end position="95"/>
    </location>
</feature>
<evidence type="ECO:0000256" key="1">
    <source>
        <dbReference type="SAM" id="MobiDB-lite"/>
    </source>
</evidence>
<feature type="compositionally biased region" description="Polar residues" evidence="1">
    <location>
        <begin position="481"/>
        <end position="499"/>
    </location>
</feature>
<sequence>MSSKINSSNQSNNVAGAPNLANHQSNQNLTSNRNKPNQAMQGMKTDVTQQIKQGAFPTAQHGTGNSLSNQPIRQSAPNTGSINLNQQTSGPNNKTISQPQQNSIISQPGNGYNSSSEFNYSSKSLPGYSRYNLQNPVTADGKIDPKITRANIATNPNSGTLDDRERDYAVNQANHQFQDIYSTAIQNGKTPQQARNEVQSALFPVTANAVTQQKPLLAGGQYFATGFSDLPSGWHYAYNGKAMEFDGNAQGTGDWGRGWAWQTINRYASRDNVNPVIPTNQPSYNGSLLWVFNKDGSVNQDAINSNLQHNPYYSLLSPAQQQQVQKMVAQDQTKRIQEGASPFNTQLNLPYDIRHEVDTADPNRTKNWQSPAPGSDPFWGENRAFQASFQKYFPNLYADPNFVKNSTNPTPGYIRGNYPKNIIDDVIWNSIPTGKSVPITALGSTLDIGDHPVPSWHPEPDAVSQDKEYGSPLLHNDPYTMDTNLRSAFDQSRRVSSATKPDEEGEWPDSPAEPRNSAGETLAINQEQSAYEEGIASEEEYGLTGVLNATPAATSEEQVRGNAVTQAMSDL</sequence>
<dbReference type="Proteomes" id="UP000198460">
    <property type="component" value="Unassembled WGS sequence"/>
</dbReference>
<gene>
    <name evidence="2" type="ORF">BSIN_2030</name>
</gene>
<feature type="compositionally biased region" description="Polar residues" evidence="1">
    <location>
        <begin position="21"/>
        <end position="52"/>
    </location>
</feature>
<organism evidence="2 3">
    <name type="scientific">Burkholderia singularis</name>
    <dbReference type="NCBI Taxonomy" id="1503053"/>
    <lineage>
        <taxon>Bacteria</taxon>
        <taxon>Pseudomonadati</taxon>
        <taxon>Pseudomonadota</taxon>
        <taxon>Betaproteobacteria</taxon>
        <taxon>Burkholderiales</taxon>
        <taxon>Burkholderiaceae</taxon>
        <taxon>Burkholderia</taxon>
        <taxon>pseudomallei group</taxon>
    </lineage>
</organism>
<feature type="compositionally biased region" description="Low complexity" evidence="1">
    <location>
        <begin position="96"/>
        <end position="118"/>
    </location>
</feature>
<dbReference type="EMBL" id="FXAN01000034">
    <property type="protein sequence ID" value="SMF98744.1"/>
    <property type="molecule type" value="Genomic_DNA"/>
</dbReference>
<feature type="compositionally biased region" description="Low complexity" evidence="1">
    <location>
        <begin position="1"/>
        <end position="13"/>
    </location>
</feature>
<feature type="region of interest" description="Disordered" evidence="1">
    <location>
        <begin position="550"/>
        <end position="571"/>
    </location>
</feature>
<reference evidence="2 3" key="1">
    <citation type="submission" date="2017-04" db="EMBL/GenBank/DDBJ databases">
        <authorList>
            <person name="Afonso C.L."/>
            <person name="Miller P.J."/>
            <person name="Scott M.A."/>
            <person name="Spackman E."/>
            <person name="Goraichik I."/>
            <person name="Dimitrov K.M."/>
            <person name="Suarez D.L."/>
            <person name="Swayne D.E."/>
        </authorList>
    </citation>
    <scope>NUCLEOTIDE SEQUENCE [LARGE SCALE GENOMIC DNA]</scope>
    <source>
        <strain evidence="2">LMG 28154</strain>
    </source>
</reference>
<name>A0A238H0I0_9BURK</name>
<proteinExistence type="predicted"/>
<dbReference type="AlphaFoldDB" id="A0A238H0I0"/>
<feature type="compositionally biased region" description="Basic and acidic residues" evidence="1">
    <location>
        <begin position="458"/>
        <end position="469"/>
    </location>
</feature>